<dbReference type="AlphaFoldDB" id="M0ITC6"/>
<dbReference type="RefSeq" id="WP_008317654.1">
    <property type="nucleotide sequence ID" value="NZ_AOLN01000001.1"/>
</dbReference>
<dbReference type="InterPro" id="IPR045396">
    <property type="entry name" value="DUF6517"/>
</dbReference>
<reference evidence="1 2" key="1">
    <citation type="journal article" date="2014" name="PLoS Genet.">
        <title>Phylogenetically driven sequencing of extremely halophilic archaea reveals strategies for static and dynamic osmo-response.</title>
        <authorList>
            <person name="Becker E.A."/>
            <person name="Seitzer P.M."/>
            <person name="Tritt A."/>
            <person name="Larsen D."/>
            <person name="Krusor M."/>
            <person name="Yao A.I."/>
            <person name="Wu D."/>
            <person name="Madern D."/>
            <person name="Eisen J.A."/>
            <person name="Darling A.E."/>
            <person name="Facciotti M.T."/>
        </authorList>
    </citation>
    <scope>NUCLEOTIDE SEQUENCE [LARGE SCALE GENOMIC DNA]</scope>
    <source>
        <strain evidence="1 2">ATCC BAA-1512</strain>
    </source>
</reference>
<keyword evidence="2" id="KW-1185">Reference proteome</keyword>
<accession>M0ITC6</accession>
<dbReference type="Pfam" id="PF20127">
    <property type="entry name" value="DUF6517"/>
    <property type="match status" value="1"/>
</dbReference>
<sequence length="191" mass="21252">MADSLAPPTLPPLEGWTRVDESTDRLYQFGLVRVTARTVVYEDEAIRAQVPTPDDNPWRFLFASRLVIRPRTPSSVALTRLVRNGATTEFTSRLRNRGFTDIRRLDSRTLGVRNETADIVRYAATITVSGVELTADASLAVVPADGEFLLVGSAYPREIVGGDEETAAALRECLDPERFRDEFVEIVRGIK</sequence>
<organism evidence="1 2">
    <name type="scientific">Haloferax mucosum ATCC BAA-1512</name>
    <dbReference type="NCBI Taxonomy" id="662479"/>
    <lineage>
        <taxon>Archaea</taxon>
        <taxon>Methanobacteriati</taxon>
        <taxon>Methanobacteriota</taxon>
        <taxon>Stenosarchaea group</taxon>
        <taxon>Halobacteria</taxon>
        <taxon>Halobacteriales</taxon>
        <taxon>Haloferacaceae</taxon>
        <taxon>Haloferax</taxon>
    </lineage>
</organism>
<dbReference type="STRING" id="662479.C440_01740"/>
<protein>
    <submittedName>
        <fullName evidence="1">Uncharacterized protein</fullName>
    </submittedName>
</protein>
<gene>
    <name evidence="1" type="ORF">C440_01740</name>
</gene>
<name>M0ITC6_9EURY</name>
<evidence type="ECO:0000313" key="1">
    <source>
        <dbReference type="EMBL" id="ELZ99038.1"/>
    </source>
</evidence>
<comment type="caution">
    <text evidence="1">The sequence shown here is derived from an EMBL/GenBank/DDBJ whole genome shotgun (WGS) entry which is preliminary data.</text>
</comment>
<dbReference type="OrthoDB" id="300230at2157"/>
<dbReference type="PATRIC" id="fig|662479.7.peg.361"/>
<proteinExistence type="predicted"/>
<dbReference type="EMBL" id="AOLN01000001">
    <property type="protein sequence ID" value="ELZ99038.1"/>
    <property type="molecule type" value="Genomic_DNA"/>
</dbReference>
<dbReference type="Proteomes" id="UP000011550">
    <property type="component" value="Unassembled WGS sequence"/>
</dbReference>
<evidence type="ECO:0000313" key="2">
    <source>
        <dbReference type="Proteomes" id="UP000011550"/>
    </source>
</evidence>